<name>A0A0J6C3J5_9BORD</name>
<feature type="transmembrane region" description="Helical" evidence="1">
    <location>
        <begin position="61"/>
        <end position="84"/>
    </location>
</feature>
<evidence type="ECO:0000256" key="1">
    <source>
        <dbReference type="SAM" id="Phobius"/>
    </source>
</evidence>
<dbReference type="EMBL" id="CP016440">
    <property type="protein sequence ID" value="ANY16168.1"/>
    <property type="molecule type" value="Genomic_DNA"/>
</dbReference>
<organism evidence="3 4">
    <name type="scientific">Bordetella pseudohinzii</name>
    <dbReference type="NCBI Taxonomy" id="1331258"/>
    <lineage>
        <taxon>Bacteria</taxon>
        <taxon>Pseudomonadati</taxon>
        <taxon>Pseudomonadota</taxon>
        <taxon>Betaproteobacteria</taxon>
        <taxon>Burkholderiales</taxon>
        <taxon>Alcaligenaceae</taxon>
        <taxon>Bordetella</taxon>
    </lineage>
</organism>
<dbReference type="AlphaFoldDB" id="A0A0J6C3J5"/>
<dbReference type="RefSeq" id="WP_043211890.1">
    <property type="nucleotide sequence ID" value="NZ_CAJGUP010000112.1"/>
</dbReference>
<proteinExistence type="predicted"/>
<evidence type="ECO:0000313" key="3">
    <source>
        <dbReference type="EMBL" id="CUJ04465.1"/>
    </source>
</evidence>
<gene>
    <name evidence="2" type="ORF">BBN53_09835</name>
    <name evidence="3" type="ORF">ERS370011_03475</name>
</gene>
<accession>A0A0J6C3J5</accession>
<accession>A0A0M9IH14</accession>
<dbReference type="Proteomes" id="UP000092950">
    <property type="component" value="Chromosome"/>
</dbReference>
<reference evidence="3 4" key="1">
    <citation type="submission" date="2015-09" db="EMBL/GenBank/DDBJ databases">
        <authorList>
            <person name="Jackson K.R."/>
            <person name="Lunt B.L."/>
            <person name="Fisher J.N.B."/>
            <person name="Gardner A.V."/>
            <person name="Bailey M.E."/>
            <person name="Deus L.M."/>
            <person name="Earl A.S."/>
            <person name="Gibby P.D."/>
            <person name="Hartmann K.A."/>
            <person name="Liu J.E."/>
            <person name="Manci A.M."/>
            <person name="Nielsen D.A."/>
            <person name="Solomon M.B."/>
            <person name="Breakwell D.P."/>
            <person name="Burnett S.H."/>
            <person name="Grose J.H."/>
        </authorList>
    </citation>
    <scope>NUCLEOTIDE SEQUENCE [LARGE SCALE GENOMIC DNA]</scope>
    <source>
        <strain evidence="3 4">2789STDY5608636</strain>
    </source>
</reference>
<dbReference type="InterPro" id="IPR021257">
    <property type="entry name" value="DUF2809"/>
</dbReference>
<protein>
    <submittedName>
        <fullName evidence="3">Protein of uncharacterized function (DUF2809)</fullName>
    </submittedName>
</protein>
<evidence type="ECO:0000313" key="4">
    <source>
        <dbReference type="Proteomes" id="UP000053096"/>
    </source>
</evidence>
<evidence type="ECO:0000313" key="5">
    <source>
        <dbReference type="Proteomes" id="UP000092950"/>
    </source>
</evidence>
<dbReference type="OrthoDB" id="5360192at2"/>
<sequence length="134" mass="14376">MTIGFNPRALAAAVLLGIALAVLATAGAGWGWARSFLGDTLAVVWVYYLFKIFLRAHVLALAGLAFGMGVFIEMGQYAAAYLGWRLPNPLLRIVLGSTADGWDILAYALGWVAVVAIELPRPRRQADGQTSGWV</sequence>
<feature type="transmembrane region" description="Helical" evidence="1">
    <location>
        <begin position="104"/>
        <end position="120"/>
    </location>
</feature>
<reference evidence="2 5" key="2">
    <citation type="submission" date="2016-07" db="EMBL/GenBank/DDBJ databases">
        <title>Complete genome sequences of Bordetella pseudohinzii.</title>
        <authorList>
            <person name="Spilker T."/>
            <person name="Darrah R."/>
            <person name="LiPuma J.J."/>
        </authorList>
    </citation>
    <scope>NUCLEOTIDE SEQUENCE [LARGE SCALE GENOMIC DNA]</scope>
    <source>
        <strain evidence="2 5">HI4681</strain>
    </source>
</reference>
<keyword evidence="1" id="KW-0472">Membrane</keyword>
<keyword evidence="5" id="KW-1185">Reference proteome</keyword>
<dbReference type="EMBL" id="CYTV01000011">
    <property type="protein sequence ID" value="CUJ04465.1"/>
    <property type="molecule type" value="Genomic_DNA"/>
</dbReference>
<keyword evidence="1" id="KW-0812">Transmembrane</keyword>
<dbReference type="Pfam" id="PF10990">
    <property type="entry name" value="DUF2809"/>
    <property type="match status" value="1"/>
</dbReference>
<evidence type="ECO:0000313" key="2">
    <source>
        <dbReference type="EMBL" id="ANY16168.1"/>
    </source>
</evidence>
<dbReference type="Proteomes" id="UP000053096">
    <property type="component" value="Unassembled WGS sequence"/>
</dbReference>
<dbReference type="KEGG" id="bpdz:BBN53_09835"/>
<keyword evidence="1" id="KW-1133">Transmembrane helix</keyword>